<feature type="region of interest" description="Disordered" evidence="1">
    <location>
        <begin position="181"/>
        <end position="202"/>
    </location>
</feature>
<dbReference type="InterPro" id="IPR027968">
    <property type="entry name" value="JHY"/>
</dbReference>
<accession>A0A091NT91</accession>
<dbReference type="Proteomes" id="UP000054244">
    <property type="component" value="Unassembled WGS sequence"/>
</dbReference>
<feature type="compositionally biased region" description="Polar residues" evidence="1">
    <location>
        <begin position="351"/>
        <end position="363"/>
    </location>
</feature>
<feature type="non-terminal residue" evidence="2">
    <location>
        <position position="416"/>
    </location>
</feature>
<sequence length="416" mass="47394">SQELDSESLVQETQYQKRIRENEELVELYSDELENDSLEEDSLEEMSLKEQGAEYDANQYTNEIQKNDGKGRKQQSVDKYFSLRYNPDWKNTKEVAEFSEAEKACQAAGESSADFSQNSFYLRPTGSPEEKNQQESKLQDSFSEFGAELLSFHEPYAVVSDEPFRLHSEGLPAHGCHAKGSPATCGSAAPLRTQKDRPQRAKKDFVEKNKRTLGLRSEKINSYLQLYSKNQEVLEEQVGAETVDEEPVQSVLPFQTVKMEPEDKWYLKAQQLKDHQSKSFQRNKLRSNQSLKRRAFPGNDNQQPAGRSAESKSWHHQISEFQSAPVQAVKQDNSSTWQKYPDPSVGADTNKAANSNTSLNNFPNSRRFVSQDFTTPAYPFHPTLHKFNPPEAISPAYTSKENKKCHHDSLNGLPHE</sequence>
<reference evidence="2 3" key="1">
    <citation type="submission" date="2014-04" db="EMBL/GenBank/DDBJ databases">
        <title>Genome evolution of avian class.</title>
        <authorList>
            <person name="Zhang G."/>
            <person name="Li C."/>
        </authorList>
    </citation>
    <scope>NUCLEOTIDE SEQUENCE [LARGE SCALE GENOMIC DNA]</scope>
    <source>
        <strain evidence="2">BGI_N311</strain>
    </source>
</reference>
<dbReference type="PANTHER" id="PTHR14726:SF1">
    <property type="entry name" value="JHY PROTEIN HOMOLOG"/>
    <property type="match status" value="1"/>
</dbReference>
<feature type="region of interest" description="Disordered" evidence="1">
    <location>
        <begin position="106"/>
        <end position="139"/>
    </location>
</feature>
<name>A0A091NT91_APAVI</name>
<feature type="non-terminal residue" evidence="2">
    <location>
        <position position="1"/>
    </location>
</feature>
<feature type="region of interest" description="Disordered" evidence="1">
    <location>
        <begin position="272"/>
        <end position="363"/>
    </location>
</feature>
<evidence type="ECO:0000313" key="2">
    <source>
        <dbReference type="EMBL" id="KFP92332.1"/>
    </source>
</evidence>
<feature type="compositionally biased region" description="Basic and acidic residues" evidence="1">
    <location>
        <begin position="193"/>
        <end position="202"/>
    </location>
</feature>
<dbReference type="GO" id="GO:0035082">
    <property type="term" value="P:axoneme assembly"/>
    <property type="evidence" value="ECO:0007669"/>
    <property type="project" value="TreeGrafter"/>
</dbReference>
<feature type="region of interest" description="Disordered" evidence="1">
    <location>
        <begin position="381"/>
        <end position="416"/>
    </location>
</feature>
<organism evidence="2 3">
    <name type="scientific">Apaloderma vittatum</name>
    <name type="common">Bar-tailed trogon</name>
    <dbReference type="NCBI Taxonomy" id="57397"/>
    <lineage>
        <taxon>Eukaryota</taxon>
        <taxon>Metazoa</taxon>
        <taxon>Chordata</taxon>
        <taxon>Craniata</taxon>
        <taxon>Vertebrata</taxon>
        <taxon>Euteleostomi</taxon>
        <taxon>Archelosauria</taxon>
        <taxon>Archosauria</taxon>
        <taxon>Dinosauria</taxon>
        <taxon>Saurischia</taxon>
        <taxon>Theropoda</taxon>
        <taxon>Coelurosauria</taxon>
        <taxon>Aves</taxon>
        <taxon>Neognathae</taxon>
        <taxon>Neoaves</taxon>
        <taxon>Telluraves</taxon>
        <taxon>Coraciimorphae</taxon>
        <taxon>Trogoniformes</taxon>
        <taxon>Trogonidae</taxon>
        <taxon>Apaloderma</taxon>
    </lineage>
</organism>
<feature type="compositionally biased region" description="Basic residues" evidence="1">
    <location>
        <begin position="281"/>
        <end position="295"/>
    </location>
</feature>
<evidence type="ECO:0000256" key="1">
    <source>
        <dbReference type="SAM" id="MobiDB-lite"/>
    </source>
</evidence>
<keyword evidence="3" id="KW-1185">Reference proteome</keyword>
<feature type="compositionally biased region" description="Basic and acidic residues" evidence="1">
    <location>
        <begin position="128"/>
        <end position="138"/>
    </location>
</feature>
<gene>
    <name evidence="2" type="ORF">N311_09996</name>
</gene>
<dbReference type="PANTHER" id="PTHR14726">
    <property type="entry name" value="JHY PROTEIN HOMOLOG"/>
    <property type="match status" value="1"/>
</dbReference>
<dbReference type="AlphaFoldDB" id="A0A091NT91"/>
<feature type="compositionally biased region" description="Polar residues" evidence="1">
    <location>
        <begin position="319"/>
        <end position="338"/>
    </location>
</feature>
<proteinExistence type="predicted"/>
<evidence type="ECO:0000313" key="3">
    <source>
        <dbReference type="Proteomes" id="UP000054244"/>
    </source>
</evidence>
<protein>
    <submittedName>
        <fullName evidence="2">Uncharacterized protein C11orf63</fullName>
    </submittedName>
</protein>
<dbReference type="EMBL" id="KL393162">
    <property type="protein sequence ID" value="KFP92332.1"/>
    <property type="molecule type" value="Genomic_DNA"/>
</dbReference>